<evidence type="ECO:0000256" key="3">
    <source>
        <dbReference type="SAM" id="SignalP"/>
    </source>
</evidence>
<dbReference type="InterPro" id="IPR036378">
    <property type="entry name" value="FAS1_dom_sf"/>
</dbReference>
<keyword evidence="2" id="KW-0812">Transmembrane</keyword>
<feature type="compositionally biased region" description="Polar residues" evidence="1">
    <location>
        <begin position="820"/>
        <end position="840"/>
    </location>
</feature>
<dbReference type="InterPro" id="IPR000782">
    <property type="entry name" value="FAS1_domain"/>
</dbReference>
<proteinExistence type="predicted"/>
<gene>
    <name evidence="5" type="primary">SMKI12G0780</name>
    <name evidence="5" type="ORF">SMKI_12G0780</name>
</gene>
<feature type="transmembrane region" description="Helical" evidence="2">
    <location>
        <begin position="760"/>
        <end position="782"/>
    </location>
</feature>
<dbReference type="PROSITE" id="PS50213">
    <property type="entry name" value="FAS1"/>
    <property type="match status" value="2"/>
</dbReference>
<reference evidence="5" key="1">
    <citation type="submission" date="2022-10" db="EMBL/GenBank/DDBJ databases">
        <authorList>
            <person name="Byrne P K."/>
        </authorList>
    </citation>
    <scope>NUCLEOTIDE SEQUENCE</scope>
    <source>
        <strain evidence="5">IFO1815</strain>
    </source>
</reference>
<keyword evidence="3" id="KW-0732">Signal</keyword>
<organism evidence="5 6">
    <name type="scientific">Saccharomyces mikatae IFO 1815</name>
    <dbReference type="NCBI Taxonomy" id="226126"/>
    <lineage>
        <taxon>Eukaryota</taxon>
        <taxon>Fungi</taxon>
        <taxon>Dikarya</taxon>
        <taxon>Ascomycota</taxon>
        <taxon>Saccharomycotina</taxon>
        <taxon>Saccharomycetes</taxon>
        <taxon>Saccharomycetales</taxon>
        <taxon>Saccharomycetaceae</taxon>
        <taxon>Saccharomyces</taxon>
    </lineage>
</organism>
<dbReference type="Proteomes" id="UP001161438">
    <property type="component" value="Chromosome 12"/>
</dbReference>
<keyword evidence="2" id="KW-1133">Transmembrane helix</keyword>
<dbReference type="InterPro" id="IPR050904">
    <property type="entry name" value="Adhesion/Biosynth-related"/>
</dbReference>
<dbReference type="RefSeq" id="XP_056078061.1">
    <property type="nucleotide sequence ID" value="XM_056224110.1"/>
</dbReference>
<dbReference type="EMBL" id="OX365768">
    <property type="protein sequence ID" value="CAI4034941.1"/>
    <property type="molecule type" value="Genomic_DNA"/>
</dbReference>
<feature type="compositionally biased region" description="Polar residues" evidence="1">
    <location>
        <begin position="850"/>
        <end position="861"/>
    </location>
</feature>
<dbReference type="Pfam" id="PF02469">
    <property type="entry name" value="Fasciclin"/>
    <property type="match status" value="2"/>
</dbReference>
<accession>A0AA35IR68</accession>
<keyword evidence="6" id="KW-1185">Reference proteome</keyword>
<evidence type="ECO:0000313" key="5">
    <source>
        <dbReference type="EMBL" id="CAI4034941.1"/>
    </source>
</evidence>
<feature type="domain" description="FAS1" evidence="4">
    <location>
        <begin position="32"/>
        <end position="160"/>
    </location>
</feature>
<feature type="region of interest" description="Disordered" evidence="1">
    <location>
        <begin position="820"/>
        <end position="861"/>
    </location>
</feature>
<name>A0AA35IR68_SACMI</name>
<dbReference type="Gene3D" id="2.30.180.10">
    <property type="entry name" value="FAS1 domain"/>
    <property type="match status" value="2"/>
</dbReference>
<keyword evidence="2" id="KW-0472">Membrane</keyword>
<dbReference type="PANTHER" id="PTHR10900">
    <property type="entry name" value="PERIOSTIN-RELATED"/>
    <property type="match status" value="1"/>
</dbReference>
<dbReference type="AlphaFoldDB" id="A0AA35IR68"/>
<dbReference type="GeneID" id="80919795"/>
<evidence type="ECO:0000313" key="6">
    <source>
        <dbReference type="Proteomes" id="UP001161438"/>
    </source>
</evidence>
<dbReference type="SUPFAM" id="SSF82153">
    <property type="entry name" value="FAS1 domain"/>
    <property type="match status" value="4"/>
</dbReference>
<feature type="signal peptide" evidence="3">
    <location>
        <begin position="1"/>
        <end position="21"/>
    </location>
</feature>
<evidence type="ECO:0000256" key="2">
    <source>
        <dbReference type="SAM" id="Phobius"/>
    </source>
</evidence>
<protein>
    <recommendedName>
        <fullName evidence="4">FAS1 domain-containing protein</fullName>
    </recommendedName>
</protein>
<feature type="domain" description="FAS1" evidence="4">
    <location>
        <begin position="461"/>
        <end position="602"/>
    </location>
</feature>
<sequence>MNIQSIICTFWLLPILGLVQAFQQNPKDDFPFSTVIDILSENVEFSTFLRVIQKTGHVQYLNELQNFTLFAPVNSAFAKDDRITQQFEEHFHIENFLMHNRVLEVKELKNGTYLEKRAAKAPLLLKKYERHCFVNDIAIVDPDLQPSFQNASVQGINNILLIPPKINELLVQLNKETQDLNVFNDFLTSFSNYNAYTNLSTILIPLDVNFRESFNTIEINYLTDKYKKMGKSNAISQDKWIADRTSLIQELVIDEVHGGILPNELILKNKNNRHLLIKSNTEGTALSVNESDFSCISNKIFEIGIAHGFSDLDFLRTHIHFDAEKYLHGLNCSEFVKELYFRDLEKFIQNDKKTTIFVPQASFNEDRGYTKPSLLYHFVEDRIDLEEEFSLLRQNQYVTTQIYDSAFCSSAKRLGGHCQKFKITRSNKGYYINGRFKILNTKPYEIGNTYIYSIDDDLQLPGDLVLSLPPQDHCSISLMLLKDLDLLDLPSNHKGYTILLPCMNSWSNNDLTIDYLRSNETALNFLMKNLIFEDLIYSNNYSISTTVKNLYGNSVSIEIEEVMGSQNLTKISVSNINESIFVEENSDVFFNQGVVHPINQLNLPVGLEISLKELIETTGTKEIFEFFNLFHDLSSIIRNKEEYSILVPTASSIPLSGITVNSTDLRIFLELHLIPANQTQNLLDCNGVINTKSGKQLACRKDYLNNVFISIEDDDWGKEVRILKRGCTSSSNRSCVFLIDKPISLSWLDSEKYHLHLPGIAVGFGMIIGVTLAISLLFCIIITRGGKVKHNSDERRVEQATTPLIQSSPIIRNPSYSATAHVSPLSQPSFEGSYSGNATQRPRDIRKLGSEQSGNRSVSHS</sequence>
<evidence type="ECO:0000259" key="4">
    <source>
        <dbReference type="PROSITE" id="PS50213"/>
    </source>
</evidence>
<feature type="chain" id="PRO_5041440136" description="FAS1 domain-containing protein" evidence="3">
    <location>
        <begin position="22"/>
        <end position="861"/>
    </location>
</feature>
<dbReference type="PANTHER" id="PTHR10900:SF125">
    <property type="entry name" value="FAS1 DOMAIN-CONTAINING PROTEIN YLR001C"/>
    <property type="match status" value="1"/>
</dbReference>
<evidence type="ECO:0000256" key="1">
    <source>
        <dbReference type="SAM" id="MobiDB-lite"/>
    </source>
</evidence>